<dbReference type="RefSeq" id="WP_343955823.1">
    <property type="nucleotide sequence ID" value="NZ_BAAAMN010000005.1"/>
</dbReference>
<name>A0ABN2U311_9MICC</name>
<protein>
    <submittedName>
        <fullName evidence="1">Uncharacterized protein</fullName>
    </submittedName>
</protein>
<dbReference type="Proteomes" id="UP001501461">
    <property type="component" value="Unassembled WGS sequence"/>
</dbReference>
<comment type="caution">
    <text evidence="1">The sequence shown here is derived from an EMBL/GenBank/DDBJ whole genome shotgun (WGS) entry which is preliminary data.</text>
</comment>
<dbReference type="EMBL" id="BAAAMN010000005">
    <property type="protein sequence ID" value="GAA2026626.1"/>
    <property type="molecule type" value="Genomic_DNA"/>
</dbReference>
<reference evidence="1 2" key="1">
    <citation type="journal article" date="2019" name="Int. J. Syst. Evol. Microbiol.">
        <title>The Global Catalogue of Microorganisms (GCM) 10K type strain sequencing project: providing services to taxonomists for standard genome sequencing and annotation.</title>
        <authorList>
            <consortium name="The Broad Institute Genomics Platform"/>
            <consortium name="The Broad Institute Genome Sequencing Center for Infectious Disease"/>
            <person name="Wu L."/>
            <person name="Ma J."/>
        </authorList>
    </citation>
    <scope>NUCLEOTIDE SEQUENCE [LARGE SCALE GENOMIC DNA]</scope>
    <source>
        <strain evidence="1 2">JCM 13595</strain>
    </source>
</reference>
<sequence length="325" mass="35074">MTQPVGLVDGTFAGTDLHAVYALQHNEIGTPHIPVLAELPDVGPHATGVGKVAANLSLPFQLRSYGWQLQHGERISAIDQLRAISHRDSTIQAMSDIAADDVVPEVSVRLLGPVALMMAGWLPSGQRILRDAGARRDITGAWAEGAATLIARIRGVLGAAPTIIVDEAQAYKAVNGQVRTASGAGFEWSIDVSEVRSMWETAAAQDATVLIETSSELIGTAAAVCGVVLDWPTGRNRMTEQTWELVDRLVQKETPVALQIERRDHPERYAEELVQQYLDWGASYEGLDHVRFLRRFHNASATDAGPGLQDLHILADHAAGYAASL</sequence>
<keyword evidence="2" id="KW-1185">Reference proteome</keyword>
<accession>A0ABN2U311</accession>
<evidence type="ECO:0000313" key="2">
    <source>
        <dbReference type="Proteomes" id="UP001501461"/>
    </source>
</evidence>
<evidence type="ECO:0000313" key="1">
    <source>
        <dbReference type="EMBL" id="GAA2026626.1"/>
    </source>
</evidence>
<proteinExistence type="predicted"/>
<gene>
    <name evidence="1" type="ORF">GCM10009720_02930</name>
</gene>
<organism evidence="1 2">
    <name type="scientific">Yaniella flava</name>
    <dbReference type="NCBI Taxonomy" id="287930"/>
    <lineage>
        <taxon>Bacteria</taxon>
        <taxon>Bacillati</taxon>
        <taxon>Actinomycetota</taxon>
        <taxon>Actinomycetes</taxon>
        <taxon>Micrococcales</taxon>
        <taxon>Micrococcaceae</taxon>
        <taxon>Yaniella</taxon>
    </lineage>
</organism>